<dbReference type="HOGENOM" id="CLU_1540705_0_0_1"/>
<name>A0A067NG64_PLEO1</name>
<dbReference type="InParanoid" id="A0A067NG64"/>
<dbReference type="OrthoDB" id="10008801at2759"/>
<dbReference type="VEuPathDB" id="FungiDB:PLEOSDRAFT_1089954"/>
<dbReference type="Proteomes" id="UP000027073">
    <property type="component" value="Unassembled WGS sequence"/>
</dbReference>
<dbReference type="AlphaFoldDB" id="A0A067NG64"/>
<sequence length="174" mass="19341">MSLTLRICRSSWARNTRLRTSHFTRSLSWFSSHASPLAVSYAIVTPPRMLVARPPPRRTFSMSKSLAEAAPKSTLDPSSADADVLKAFSETTLFRKLADDPEALREMAEFVKLLKSKGIDPTSGKTLGTMQMLKLVADPEFREAAKRTQERLLKSGVDLKSPEIMAELMALKKS</sequence>
<organism evidence="1 2">
    <name type="scientific">Pleurotus ostreatus (strain PC15)</name>
    <name type="common">Oyster mushroom</name>
    <dbReference type="NCBI Taxonomy" id="1137138"/>
    <lineage>
        <taxon>Eukaryota</taxon>
        <taxon>Fungi</taxon>
        <taxon>Dikarya</taxon>
        <taxon>Basidiomycota</taxon>
        <taxon>Agaricomycotina</taxon>
        <taxon>Agaricomycetes</taxon>
        <taxon>Agaricomycetidae</taxon>
        <taxon>Agaricales</taxon>
        <taxon>Pleurotineae</taxon>
        <taxon>Pleurotaceae</taxon>
        <taxon>Pleurotus</taxon>
    </lineage>
</organism>
<protein>
    <submittedName>
        <fullName evidence="1">Uncharacterized protein</fullName>
    </submittedName>
</protein>
<accession>A0A067NG64</accession>
<reference evidence="2" key="1">
    <citation type="journal article" date="2014" name="Proc. Natl. Acad. Sci. U.S.A.">
        <title>Extensive sampling of basidiomycete genomes demonstrates inadequacy of the white-rot/brown-rot paradigm for wood decay fungi.</title>
        <authorList>
            <person name="Riley R."/>
            <person name="Salamov A.A."/>
            <person name="Brown D.W."/>
            <person name="Nagy L.G."/>
            <person name="Floudas D."/>
            <person name="Held B.W."/>
            <person name="Levasseur A."/>
            <person name="Lombard V."/>
            <person name="Morin E."/>
            <person name="Otillar R."/>
            <person name="Lindquist E.A."/>
            <person name="Sun H."/>
            <person name="LaButti K.M."/>
            <person name="Schmutz J."/>
            <person name="Jabbour D."/>
            <person name="Luo H."/>
            <person name="Baker S.E."/>
            <person name="Pisabarro A.G."/>
            <person name="Walton J.D."/>
            <person name="Blanchette R.A."/>
            <person name="Henrissat B."/>
            <person name="Martin F."/>
            <person name="Cullen D."/>
            <person name="Hibbett D.S."/>
            <person name="Grigoriev I.V."/>
        </authorList>
    </citation>
    <scope>NUCLEOTIDE SEQUENCE [LARGE SCALE GENOMIC DNA]</scope>
    <source>
        <strain evidence="2">PC15</strain>
    </source>
</reference>
<proteinExistence type="predicted"/>
<gene>
    <name evidence="1" type="ORF">PLEOSDRAFT_1089954</name>
</gene>
<evidence type="ECO:0000313" key="1">
    <source>
        <dbReference type="EMBL" id="KDQ27038.1"/>
    </source>
</evidence>
<dbReference type="EMBL" id="KL198009">
    <property type="protein sequence ID" value="KDQ27038.1"/>
    <property type="molecule type" value="Genomic_DNA"/>
</dbReference>
<evidence type="ECO:0000313" key="2">
    <source>
        <dbReference type="Proteomes" id="UP000027073"/>
    </source>
</evidence>